<keyword evidence="6" id="KW-1185">Reference proteome</keyword>
<dbReference type="SUPFAM" id="SSF46894">
    <property type="entry name" value="C-terminal effector domain of the bipartite response regulators"/>
    <property type="match status" value="1"/>
</dbReference>
<name>A0A1G6WTS2_9MICO</name>
<organism evidence="5 6">
    <name type="scientific">Sanguibacter gelidistatuariae</name>
    <dbReference type="NCBI Taxonomy" id="1814289"/>
    <lineage>
        <taxon>Bacteria</taxon>
        <taxon>Bacillati</taxon>
        <taxon>Actinomycetota</taxon>
        <taxon>Actinomycetes</taxon>
        <taxon>Micrococcales</taxon>
        <taxon>Sanguibacteraceae</taxon>
        <taxon>Sanguibacter</taxon>
    </lineage>
</organism>
<dbReference type="AlphaFoldDB" id="A0A1G6WTS2"/>
<dbReference type="Proteomes" id="UP000199039">
    <property type="component" value="Unassembled WGS sequence"/>
</dbReference>
<proteinExistence type="predicted"/>
<accession>A0A1G6WTS2</accession>
<dbReference type="InterPro" id="IPR036388">
    <property type="entry name" value="WH-like_DNA-bd_sf"/>
</dbReference>
<dbReference type="OrthoDB" id="9815744at2"/>
<dbReference type="Gene3D" id="1.10.10.10">
    <property type="entry name" value="Winged helix-like DNA-binding domain superfamily/Winged helix DNA-binding domain"/>
    <property type="match status" value="1"/>
</dbReference>
<evidence type="ECO:0000256" key="3">
    <source>
        <dbReference type="ARBA" id="ARBA00023163"/>
    </source>
</evidence>
<dbReference type="GO" id="GO:0003677">
    <property type="term" value="F:DNA binding"/>
    <property type="evidence" value="ECO:0007669"/>
    <property type="project" value="UniProtKB-KW"/>
</dbReference>
<evidence type="ECO:0000313" key="5">
    <source>
        <dbReference type="EMBL" id="SDD69288.1"/>
    </source>
</evidence>
<dbReference type="SMART" id="SM00421">
    <property type="entry name" value="HTH_LUXR"/>
    <property type="match status" value="1"/>
</dbReference>
<dbReference type="PANTHER" id="PTHR44688">
    <property type="entry name" value="DNA-BINDING TRANSCRIPTIONAL ACTIVATOR DEVR_DOSR"/>
    <property type="match status" value="1"/>
</dbReference>
<dbReference type="PROSITE" id="PS00622">
    <property type="entry name" value="HTH_LUXR_1"/>
    <property type="match status" value="1"/>
</dbReference>
<evidence type="ECO:0000259" key="4">
    <source>
        <dbReference type="PROSITE" id="PS50043"/>
    </source>
</evidence>
<dbReference type="EMBL" id="FMYH01000010">
    <property type="protein sequence ID" value="SDD69288.1"/>
    <property type="molecule type" value="Genomic_DNA"/>
</dbReference>
<dbReference type="RefSeq" id="WP_093186489.1">
    <property type="nucleotide sequence ID" value="NZ_FMYH01000010.1"/>
</dbReference>
<gene>
    <name evidence="5" type="ORF">SAMN05216410_0004</name>
</gene>
<protein>
    <submittedName>
        <fullName evidence="5">Regulatory protein, luxR family</fullName>
    </submittedName>
</protein>
<dbReference type="PANTHER" id="PTHR44688:SF16">
    <property type="entry name" value="DNA-BINDING TRANSCRIPTIONAL ACTIVATOR DEVR_DOSR"/>
    <property type="match status" value="1"/>
</dbReference>
<dbReference type="PROSITE" id="PS50043">
    <property type="entry name" value="HTH_LUXR_2"/>
    <property type="match status" value="1"/>
</dbReference>
<dbReference type="GO" id="GO:0006355">
    <property type="term" value="P:regulation of DNA-templated transcription"/>
    <property type="evidence" value="ECO:0007669"/>
    <property type="project" value="InterPro"/>
</dbReference>
<reference evidence="5 6" key="1">
    <citation type="submission" date="2016-09" db="EMBL/GenBank/DDBJ databases">
        <authorList>
            <person name="Capua I."/>
            <person name="De Benedictis P."/>
            <person name="Joannis T."/>
            <person name="Lombin L.H."/>
            <person name="Cattoli G."/>
        </authorList>
    </citation>
    <scope>NUCLEOTIDE SEQUENCE [LARGE SCALE GENOMIC DNA]</scope>
    <source>
        <strain evidence="5 6">ISLP-3</strain>
    </source>
</reference>
<dbReference type="CDD" id="cd06170">
    <property type="entry name" value="LuxR_C_like"/>
    <property type="match status" value="1"/>
</dbReference>
<evidence type="ECO:0000256" key="2">
    <source>
        <dbReference type="ARBA" id="ARBA00023125"/>
    </source>
</evidence>
<evidence type="ECO:0000313" key="6">
    <source>
        <dbReference type="Proteomes" id="UP000199039"/>
    </source>
</evidence>
<sequence>MVTATVRIRAREHIEALCHTATDGTVLRVALLGEIRRAIGFDAHVWVMTDPVTCVGSTPLAQIPTVRDLPRAIRSKYLTSINRWTTLASAASLGERREQSRLWTDVLSGYAIGDVTSSAYADRFGCWAFLDLWRLESSGPFSTADCTFLELTVLSQTVASEEWLGTLLPPAPGRSPIPAIAYNVAGQLLAHEQGVDDHRPSARAHLGEGFWVTARAARISENTIAVTLEESSPTDRIDLYARSFGLSARETELLAHLASGRDTREIAGHMSVSVNTVQDHLKSVFTKTGARSRTTLLGRALGFTESTQQGVAGDR</sequence>
<keyword evidence="3" id="KW-0804">Transcription</keyword>
<feature type="domain" description="HTH luxR-type" evidence="4">
    <location>
        <begin position="239"/>
        <end position="302"/>
    </location>
</feature>
<keyword evidence="2" id="KW-0238">DNA-binding</keyword>
<dbReference type="STRING" id="1814289.SAMN05216410_0004"/>
<dbReference type="Pfam" id="PF00196">
    <property type="entry name" value="GerE"/>
    <property type="match status" value="1"/>
</dbReference>
<evidence type="ECO:0000256" key="1">
    <source>
        <dbReference type="ARBA" id="ARBA00023015"/>
    </source>
</evidence>
<dbReference type="InterPro" id="IPR016032">
    <property type="entry name" value="Sig_transdc_resp-reg_C-effctor"/>
</dbReference>
<dbReference type="PRINTS" id="PR00038">
    <property type="entry name" value="HTHLUXR"/>
</dbReference>
<dbReference type="InterPro" id="IPR000792">
    <property type="entry name" value="Tscrpt_reg_LuxR_C"/>
</dbReference>
<keyword evidence="1" id="KW-0805">Transcription regulation</keyword>